<evidence type="ECO:0000256" key="6">
    <source>
        <dbReference type="ARBA" id="ARBA00022898"/>
    </source>
</evidence>
<dbReference type="InterPro" id="IPR016454">
    <property type="entry name" value="Cysteine_dSase"/>
</dbReference>
<keyword evidence="6" id="KW-0663">Pyridoxal phosphate</keyword>
<dbReference type="PIRSF" id="PIRSF005572">
    <property type="entry name" value="NifS"/>
    <property type="match status" value="1"/>
</dbReference>
<dbReference type="Gene3D" id="3.90.1150.10">
    <property type="entry name" value="Aspartate Aminotransferase, domain 1"/>
    <property type="match status" value="1"/>
</dbReference>
<dbReference type="Gene3D" id="3.40.640.10">
    <property type="entry name" value="Type I PLP-dependent aspartate aminotransferase-like (Major domain)"/>
    <property type="match status" value="1"/>
</dbReference>
<dbReference type="InterPro" id="IPR015424">
    <property type="entry name" value="PyrdxlP-dep_Trfase"/>
</dbReference>
<dbReference type="GO" id="GO:0031071">
    <property type="term" value="F:cysteine desulfurase activity"/>
    <property type="evidence" value="ECO:0007669"/>
    <property type="project" value="UniProtKB-EC"/>
</dbReference>
<dbReference type="Gene3D" id="1.10.260.50">
    <property type="match status" value="1"/>
</dbReference>
<accession>A0A939KI02</accession>
<dbReference type="PANTHER" id="PTHR11601:SF34">
    <property type="entry name" value="CYSTEINE DESULFURASE"/>
    <property type="match status" value="1"/>
</dbReference>
<evidence type="ECO:0000256" key="1">
    <source>
        <dbReference type="ARBA" id="ARBA00001933"/>
    </source>
</evidence>
<dbReference type="PROSITE" id="PS00018">
    <property type="entry name" value="EF_HAND_1"/>
    <property type="match status" value="1"/>
</dbReference>
<dbReference type="PROSITE" id="PS00595">
    <property type="entry name" value="AA_TRANSFER_CLASS_5"/>
    <property type="match status" value="1"/>
</dbReference>
<comment type="caution">
    <text evidence="12">The sequence shown here is derived from an EMBL/GenBank/DDBJ whole genome shotgun (WGS) entry which is preliminary data.</text>
</comment>
<dbReference type="FunFam" id="3.40.640.10:FF:000084">
    <property type="entry name" value="IscS-like cysteine desulfurase"/>
    <property type="match status" value="1"/>
</dbReference>
<protein>
    <recommendedName>
        <fullName evidence="3">cysteine desulfurase</fullName>
        <ecNumber evidence="3">2.8.1.7</ecNumber>
    </recommendedName>
</protein>
<reference evidence="12" key="1">
    <citation type="submission" date="2021-03" db="EMBL/GenBank/DDBJ databases">
        <title>Proteiniclasticum marinus sp. nov., isolated from tidal flat sediment.</title>
        <authorList>
            <person name="Namirimu T."/>
            <person name="Yang J.-A."/>
            <person name="Yang S.-H."/>
            <person name="Kim Y.-J."/>
            <person name="Kwon K.K."/>
        </authorList>
    </citation>
    <scope>NUCLEOTIDE SEQUENCE</scope>
    <source>
        <strain evidence="12">SCR006</strain>
    </source>
</reference>
<keyword evidence="7" id="KW-0408">Iron</keyword>
<evidence type="ECO:0000256" key="5">
    <source>
        <dbReference type="ARBA" id="ARBA00022723"/>
    </source>
</evidence>
<evidence type="ECO:0000313" key="13">
    <source>
        <dbReference type="Proteomes" id="UP000664218"/>
    </source>
</evidence>
<proteinExistence type="inferred from homology"/>
<dbReference type="EC" id="2.8.1.7" evidence="3"/>
<dbReference type="GO" id="GO:0046872">
    <property type="term" value="F:metal ion binding"/>
    <property type="evidence" value="ECO:0007669"/>
    <property type="project" value="UniProtKB-KW"/>
</dbReference>
<comment type="cofactor">
    <cofactor evidence="1 10">
        <name>pyridoxal 5'-phosphate</name>
        <dbReference type="ChEBI" id="CHEBI:597326"/>
    </cofactor>
</comment>
<comment type="similarity">
    <text evidence="2">Belongs to the class-V pyridoxal-phosphate-dependent aminotransferase family. NifS/IscS subfamily.</text>
</comment>
<dbReference type="InterPro" id="IPR018247">
    <property type="entry name" value="EF_Hand_1_Ca_BS"/>
</dbReference>
<dbReference type="Pfam" id="PF00266">
    <property type="entry name" value="Aminotran_5"/>
    <property type="match status" value="1"/>
</dbReference>
<dbReference type="AlphaFoldDB" id="A0A939KI02"/>
<dbReference type="EMBL" id="JAFNJU010000001">
    <property type="protein sequence ID" value="MBO1263638.1"/>
    <property type="molecule type" value="Genomic_DNA"/>
</dbReference>
<keyword evidence="8" id="KW-0411">Iron-sulfur</keyword>
<comment type="catalytic activity">
    <reaction evidence="9">
        <text>(sulfur carrier)-H + L-cysteine = (sulfur carrier)-SH + L-alanine</text>
        <dbReference type="Rhea" id="RHEA:43892"/>
        <dbReference type="Rhea" id="RHEA-COMP:14737"/>
        <dbReference type="Rhea" id="RHEA-COMP:14739"/>
        <dbReference type="ChEBI" id="CHEBI:29917"/>
        <dbReference type="ChEBI" id="CHEBI:35235"/>
        <dbReference type="ChEBI" id="CHEBI:57972"/>
        <dbReference type="ChEBI" id="CHEBI:64428"/>
        <dbReference type="EC" id="2.8.1.7"/>
    </reaction>
</comment>
<evidence type="ECO:0000313" key="12">
    <source>
        <dbReference type="EMBL" id="MBO1263638.1"/>
    </source>
</evidence>
<dbReference type="GO" id="GO:0051536">
    <property type="term" value="F:iron-sulfur cluster binding"/>
    <property type="evidence" value="ECO:0007669"/>
    <property type="project" value="UniProtKB-KW"/>
</dbReference>
<keyword evidence="13" id="KW-1185">Reference proteome</keyword>
<dbReference type="InterPro" id="IPR020578">
    <property type="entry name" value="Aminotrans_V_PyrdxlP_BS"/>
</dbReference>
<dbReference type="PANTHER" id="PTHR11601">
    <property type="entry name" value="CYSTEINE DESULFURYLASE FAMILY MEMBER"/>
    <property type="match status" value="1"/>
</dbReference>
<evidence type="ECO:0000256" key="2">
    <source>
        <dbReference type="ARBA" id="ARBA00006490"/>
    </source>
</evidence>
<evidence type="ECO:0000256" key="10">
    <source>
        <dbReference type="RuleBase" id="RU004504"/>
    </source>
</evidence>
<name>A0A939KI02_9CLOT</name>
<dbReference type="SUPFAM" id="SSF53383">
    <property type="entry name" value="PLP-dependent transferases"/>
    <property type="match status" value="1"/>
</dbReference>
<dbReference type="RefSeq" id="WP_207598151.1">
    <property type="nucleotide sequence ID" value="NZ_JAFNJU010000001.1"/>
</dbReference>
<sequence>MTDFIYLDNAATTFMDYDVLKAMEPYYLEKYSNPSSIYSFSRENKSAMKRTRDVAAKLLGAKPKDIYFTSGGSEAINWAIKGVVYGNEGKGRHLVSTRIEHHATLHALEFLEKQGYEVTYLDVDETGQIDLSELSRAIRPDTVLVSIMAANNEIGTILPLKEIGRICREMGAFFHTDAVQAVGAVEIDVEEMNIDFLSASAHKFHGPKGVGFLYLRSGIVIENLIHGGNQERGRRSGTENVAGIVGMGKALEILMAEKEEKNGRLTSLRNQLTKGLLQIEGSRLNGPKGVDRLPNNVNISFSGVDGEALLMNLDLAGILASSGSACTSGAIDESHVLQAIGVEKEYIRGSLRFTLSKYNMEDEVEKTIETVKEVVMRQRKIGR</sequence>
<gene>
    <name evidence="12" type="ORF">J3A84_01105</name>
</gene>
<evidence type="ECO:0000256" key="8">
    <source>
        <dbReference type="ARBA" id="ARBA00023014"/>
    </source>
</evidence>
<dbReference type="InterPro" id="IPR015422">
    <property type="entry name" value="PyrdxlP-dep_Trfase_small"/>
</dbReference>
<dbReference type="InterPro" id="IPR015421">
    <property type="entry name" value="PyrdxlP-dep_Trfase_major"/>
</dbReference>
<organism evidence="12 13">
    <name type="scientific">Proteiniclasticum aestuarii</name>
    <dbReference type="NCBI Taxonomy" id="2817862"/>
    <lineage>
        <taxon>Bacteria</taxon>
        <taxon>Bacillati</taxon>
        <taxon>Bacillota</taxon>
        <taxon>Clostridia</taxon>
        <taxon>Eubacteriales</taxon>
        <taxon>Clostridiaceae</taxon>
        <taxon>Proteiniclasticum</taxon>
    </lineage>
</organism>
<evidence type="ECO:0000259" key="11">
    <source>
        <dbReference type="Pfam" id="PF00266"/>
    </source>
</evidence>
<evidence type="ECO:0000256" key="3">
    <source>
        <dbReference type="ARBA" id="ARBA00012239"/>
    </source>
</evidence>
<feature type="domain" description="Aminotransferase class V" evidence="11">
    <location>
        <begin position="5"/>
        <end position="366"/>
    </location>
</feature>
<evidence type="ECO:0000256" key="9">
    <source>
        <dbReference type="ARBA" id="ARBA00050776"/>
    </source>
</evidence>
<dbReference type="InterPro" id="IPR000192">
    <property type="entry name" value="Aminotrans_V_dom"/>
</dbReference>
<keyword evidence="5" id="KW-0479">Metal-binding</keyword>
<keyword evidence="4" id="KW-0808">Transferase</keyword>
<dbReference type="Proteomes" id="UP000664218">
    <property type="component" value="Unassembled WGS sequence"/>
</dbReference>
<evidence type="ECO:0000256" key="4">
    <source>
        <dbReference type="ARBA" id="ARBA00022679"/>
    </source>
</evidence>
<evidence type="ECO:0000256" key="7">
    <source>
        <dbReference type="ARBA" id="ARBA00023004"/>
    </source>
</evidence>